<proteinExistence type="predicted"/>
<evidence type="ECO:0000313" key="9">
    <source>
        <dbReference type="Proteomes" id="UP000095751"/>
    </source>
</evidence>
<dbReference type="PROSITE" id="PS51032">
    <property type="entry name" value="AP2_ERF"/>
    <property type="match status" value="1"/>
</dbReference>
<comment type="subcellular location">
    <subcellularLocation>
        <location evidence="1">Nucleus</location>
    </subcellularLocation>
</comment>
<dbReference type="KEGG" id="fcy:FRACYDRAFT_268457"/>
<accession>A0A1E7FKX7</accession>
<dbReference type="AlphaFoldDB" id="A0A1E7FKX7"/>
<dbReference type="InterPro" id="IPR001471">
    <property type="entry name" value="AP2/ERF_dom"/>
</dbReference>
<gene>
    <name evidence="8" type="ORF">FRACYDRAFT_268457</name>
</gene>
<dbReference type="InterPro" id="IPR016177">
    <property type="entry name" value="DNA-bd_dom_sf"/>
</dbReference>
<evidence type="ECO:0000256" key="5">
    <source>
        <dbReference type="ARBA" id="ARBA00023242"/>
    </source>
</evidence>
<reference evidence="8 9" key="1">
    <citation type="submission" date="2016-09" db="EMBL/GenBank/DDBJ databases">
        <title>Extensive genetic diversity and differential bi-allelic expression allows diatom success in the polar Southern Ocean.</title>
        <authorList>
            <consortium name="DOE Joint Genome Institute"/>
            <person name="Mock T."/>
            <person name="Otillar R.P."/>
            <person name="Strauss J."/>
            <person name="Dupont C."/>
            <person name="Frickenhaus S."/>
            <person name="Maumus F."/>
            <person name="Mcmullan M."/>
            <person name="Sanges R."/>
            <person name="Schmutz J."/>
            <person name="Toseland A."/>
            <person name="Valas R."/>
            <person name="Veluchamy A."/>
            <person name="Ward B.J."/>
            <person name="Allen A."/>
            <person name="Barry K."/>
            <person name="Falciatore A."/>
            <person name="Ferrante M."/>
            <person name="Fortunato A.E."/>
            <person name="Gloeckner G."/>
            <person name="Gruber A."/>
            <person name="Hipkin R."/>
            <person name="Janech M."/>
            <person name="Kroth P."/>
            <person name="Leese F."/>
            <person name="Lindquist E."/>
            <person name="Lyon B.R."/>
            <person name="Martin J."/>
            <person name="Mayer C."/>
            <person name="Parker M."/>
            <person name="Quesneville H."/>
            <person name="Raymond J."/>
            <person name="Uhlig C."/>
            <person name="Valentin K.U."/>
            <person name="Worden A.Z."/>
            <person name="Armbrust E.V."/>
            <person name="Bowler C."/>
            <person name="Green B."/>
            <person name="Moulton V."/>
            <person name="Van Oosterhout C."/>
            <person name="Grigoriev I."/>
        </authorList>
    </citation>
    <scope>NUCLEOTIDE SEQUENCE [LARGE SCALE GENOMIC DNA]</scope>
    <source>
        <strain evidence="8 9">CCMP1102</strain>
    </source>
</reference>
<dbReference type="SUPFAM" id="SSF54171">
    <property type="entry name" value="DNA-binding domain"/>
    <property type="match status" value="1"/>
</dbReference>
<evidence type="ECO:0000256" key="2">
    <source>
        <dbReference type="ARBA" id="ARBA00023015"/>
    </source>
</evidence>
<dbReference type="Gene3D" id="3.30.730.10">
    <property type="entry name" value="AP2/ERF domain"/>
    <property type="match status" value="1"/>
</dbReference>
<dbReference type="OrthoDB" id="49610at2759"/>
<keyword evidence="9" id="KW-1185">Reference proteome</keyword>
<evidence type="ECO:0000313" key="8">
    <source>
        <dbReference type="EMBL" id="OEU18830.1"/>
    </source>
</evidence>
<keyword evidence="2" id="KW-0805">Transcription regulation</keyword>
<keyword evidence="3" id="KW-0238">DNA-binding</keyword>
<keyword evidence="5" id="KW-0539">Nucleus</keyword>
<dbReference type="Proteomes" id="UP000095751">
    <property type="component" value="Unassembled WGS sequence"/>
</dbReference>
<dbReference type="SMART" id="SM00380">
    <property type="entry name" value="AP2"/>
    <property type="match status" value="1"/>
</dbReference>
<protein>
    <recommendedName>
        <fullName evidence="7">AP2/ERF domain-containing protein</fullName>
    </recommendedName>
</protein>
<sequence>MPLYGGAPPTKAKTGKKQSLGKTTNTSKTGVKRPATTSAPKAPPSAKKAKKPSSQSAPKKKNRSPPLVDKAERLAAAATIEAVNQASGGKNNKAAALAAAILRGVTMRPSGKWQAQLYFAGKSRYIGVFDTREKAALAYEIAREKLKSEKSAEGGGVLSPKRTEAAVNAARKAAFEGVNERDPRLAGK</sequence>
<evidence type="ECO:0000256" key="4">
    <source>
        <dbReference type="ARBA" id="ARBA00023163"/>
    </source>
</evidence>
<name>A0A1E7FKX7_9STRA</name>
<dbReference type="EMBL" id="KV784356">
    <property type="protein sequence ID" value="OEU18830.1"/>
    <property type="molecule type" value="Genomic_DNA"/>
</dbReference>
<keyword evidence="4" id="KW-0804">Transcription</keyword>
<dbReference type="GO" id="GO:0005634">
    <property type="term" value="C:nucleus"/>
    <property type="evidence" value="ECO:0007669"/>
    <property type="project" value="UniProtKB-SubCell"/>
</dbReference>
<organism evidence="8 9">
    <name type="scientific">Fragilariopsis cylindrus CCMP1102</name>
    <dbReference type="NCBI Taxonomy" id="635003"/>
    <lineage>
        <taxon>Eukaryota</taxon>
        <taxon>Sar</taxon>
        <taxon>Stramenopiles</taxon>
        <taxon>Ochrophyta</taxon>
        <taxon>Bacillariophyta</taxon>
        <taxon>Bacillariophyceae</taxon>
        <taxon>Bacillariophycidae</taxon>
        <taxon>Bacillariales</taxon>
        <taxon>Bacillariaceae</taxon>
        <taxon>Fragilariopsis</taxon>
    </lineage>
</organism>
<dbReference type="InterPro" id="IPR036955">
    <property type="entry name" value="AP2/ERF_dom_sf"/>
</dbReference>
<evidence type="ECO:0000256" key="6">
    <source>
        <dbReference type="SAM" id="MobiDB-lite"/>
    </source>
</evidence>
<feature type="compositionally biased region" description="Polar residues" evidence="6">
    <location>
        <begin position="20"/>
        <end position="29"/>
    </location>
</feature>
<feature type="region of interest" description="Disordered" evidence="6">
    <location>
        <begin position="1"/>
        <end position="72"/>
    </location>
</feature>
<dbReference type="InParanoid" id="A0A1E7FKX7"/>
<evidence type="ECO:0000259" key="7">
    <source>
        <dbReference type="PROSITE" id="PS51032"/>
    </source>
</evidence>
<evidence type="ECO:0000256" key="3">
    <source>
        <dbReference type="ARBA" id="ARBA00023125"/>
    </source>
</evidence>
<feature type="compositionally biased region" description="Low complexity" evidence="6">
    <location>
        <begin position="38"/>
        <end position="57"/>
    </location>
</feature>
<feature type="domain" description="AP2/ERF" evidence="7">
    <location>
        <begin position="101"/>
        <end position="160"/>
    </location>
</feature>
<dbReference type="GO" id="GO:0003677">
    <property type="term" value="F:DNA binding"/>
    <property type="evidence" value="ECO:0007669"/>
    <property type="project" value="UniProtKB-KW"/>
</dbReference>
<evidence type="ECO:0000256" key="1">
    <source>
        <dbReference type="ARBA" id="ARBA00004123"/>
    </source>
</evidence>
<dbReference type="GO" id="GO:0003700">
    <property type="term" value="F:DNA-binding transcription factor activity"/>
    <property type="evidence" value="ECO:0007669"/>
    <property type="project" value="InterPro"/>
</dbReference>